<evidence type="ECO:0000256" key="1">
    <source>
        <dbReference type="SAM" id="Phobius"/>
    </source>
</evidence>
<sequence length="317" mass="35404">MRDVINYTTAHKASKYSLILPGKHSAFELFPSINEKIVALKSASWDEVGNYLGLGVILLLFVLFLRGIHNKIYLKINLFKRLINENLFATLFSATLLLLFAMAIPFRFGMTSLVPAPLAQLVGLGRFAWPFYFVVSVMTPVCVERYVGSFGKNLAIAGSLLILTEGVAQHLSLSQYIAKEENILVLDGDNRILPEAIVAENFQAIIPLPFYHKYGKKNEFEGSLASEKISMQLSYETGLPLMSAILSRPSSAEANHILSVFSEKTSENLLNNINSQDILVVYTGEKLQWKEQRFLNKCLLLTTQNNVSFYKLGAADL</sequence>
<accession>A0ABP3XVG7</accession>
<comment type="caution">
    <text evidence="3">The sequence shown here is derived from an EMBL/GenBank/DDBJ whole genome shotgun (WGS) entry which is preliminary data.</text>
</comment>
<reference evidence="4" key="1">
    <citation type="journal article" date="2019" name="Int. J. Syst. Evol. Microbiol.">
        <title>The Global Catalogue of Microorganisms (GCM) 10K type strain sequencing project: providing services to taxonomists for standard genome sequencing and annotation.</title>
        <authorList>
            <consortium name="The Broad Institute Genomics Platform"/>
            <consortium name="The Broad Institute Genome Sequencing Center for Infectious Disease"/>
            <person name="Wu L."/>
            <person name="Ma J."/>
        </authorList>
    </citation>
    <scope>NUCLEOTIDE SEQUENCE [LARGE SCALE GENOMIC DNA]</scope>
    <source>
        <strain evidence="4">JCM 16082</strain>
    </source>
</reference>
<dbReference type="EMBL" id="BAAAFG010000015">
    <property type="protein sequence ID" value="GAA0872400.1"/>
    <property type="molecule type" value="Genomic_DNA"/>
</dbReference>
<feature type="domain" description="DUF6311" evidence="2">
    <location>
        <begin position="31"/>
        <end position="156"/>
    </location>
</feature>
<gene>
    <name evidence="3" type="ORF">GCM10009117_15470</name>
</gene>
<protein>
    <recommendedName>
        <fullName evidence="2">DUF6311 domain-containing protein</fullName>
    </recommendedName>
</protein>
<dbReference type="Pfam" id="PF19830">
    <property type="entry name" value="DUF6311"/>
    <property type="match status" value="1"/>
</dbReference>
<feature type="transmembrane region" description="Helical" evidence="1">
    <location>
        <begin position="48"/>
        <end position="65"/>
    </location>
</feature>
<keyword evidence="1" id="KW-1133">Transmembrane helix</keyword>
<dbReference type="InterPro" id="IPR046278">
    <property type="entry name" value="DUF6311"/>
</dbReference>
<keyword evidence="1" id="KW-0812">Transmembrane</keyword>
<feature type="transmembrane region" description="Helical" evidence="1">
    <location>
        <begin position="86"/>
        <end position="108"/>
    </location>
</feature>
<dbReference type="Proteomes" id="UP001500507">
    <property type="component" value="Unassembled WGS sequence"/>
</dbReference>
<name>A0ABP3XVG7_9FLAO</name>
<organism evidence="3 4">
    <name type="scientific">Gangjinia marincola</name>
    <dbReference type="NCBI Taxonomy" id="578463"/>
    <lineage>
        <taxon>Bacteria</taxon>
        <taxon>Pseudomonadati</taxon>
        <taxon>Bacteroidota</taxon>
        <taxon>Flavobacteriia</taxon>
        <taxon>Flavobacteriales</taxon>
        <taxon>Flavobacteriaceae</taxon>
        <taxon>Gangjinia</taxon>
    </lineage>
</organism>
<evidence type="ECO:0000259" key="2">
    <source>
        <dbReference type="Pfam" id="PF19830"/>
    </source>
</evidence>
<keyword evidence="1" id="KW-0472">Membrane</keyword>
<keyword evidence="4" id="KW-1185">Reference proteome</keyword>
<evidence type="ECO:0000313" key="3">
    <source>
        <dbReference type="EMBL" id="GAA0872400.1"/>
    </source>
</evidence>
<proteinExistence type="predicted"/>
<evidence type="ECO:0000313" key="4">
    <source>
        <dbReference type="Proteomes" id="UP001500507"/>
    </source>
</evidence>